<dbReference type="NCBIfam" id="NF009623">
    <property type="entry name" value="PRK13130.1"/>
    <property type="match status" value="1"/>
</dbReference>
<keyword evidence="5 7" id="KW-0698">rRNA processing</keyword>
<dbReference type="GeneID" id="60421872"/>
<dbReference type="GO" id="GO:1990904">
    <property type="term" value="C:ribonucleoprotein complex"/>
    <property type="evidence" value="ECO:0007669"/>
    <property type="project" value="UniProtKB-KW"/>
</dbReference>
<dbReference type="InterPro" id="IPR036756">
    <property type="entry name" value="H/ACA_rnp_Nop10_sf"/>
</dbReference>
<organism evidence="8 9">
    <name type="scientific">Candidatus Nitrosocosmicus oleophilus</name>
    <dbReference type="NCBI Taxonomy" id="1353260"/>
    <lineage>
        <taxon>Archaea</taxon>
        <taxon>Nitrososphaerota</taxon>
        <taxon>Nitrososphaeria</taxon>
        <taxon>Nitrososphaerales</taxon>
        <taxon>Nitrososphaeraceae</taxon>
        <taxon>Candidatus Nitrosocosmicus</taxon>
    </lineage>
</organism>
<dbReference type="EMBL" id="CP012850">
    <property type="protein sequence ID" value="ALI36085.1"/>
    <property type="molecule type" value="Genomic_DNA"/>
</dbReference>
<proteinExistence type="inferred from homology"/>
<evidence type="ECO:0000256" key="3">
    <source>
        <dbReference type="ARBA" id="ARBA00018821"/>
    </source>
</evidence>
<evidence type="ECO:0000313" key="8">
    <source>
        <dbReference type="EMBL" id="ALI36085.1"/>
    </source>
</evidence>
<evidence type="ECO:0000256" key="7">
    <source>
        <dbReference type="HAMAP-Rule" id="MF_00803"/>
    </source>
</evidence>
<evidence type="ECO:0000256" key="2">
    <source>
        <dbReference type="ARBA" id="ARBA00009462"/>
    </source>
</evidence>
<dbReference type="Gene3D" id="2.20.28.40">
    <property type="entry name" value="H/ACA ribonucleoprotein complex, subunit Nop10"/>
    <property type="match status" value="1"/>
</dbReference>
<comment type="similarity">
    <text evidence="2 7">Belongs to the NOP10 family.</text>
</comment>
<dbReference type="OrthoDB" id="7259at2157"/>
<evidence type="ECO:0000256" key="5">
    <source>
        <dbReference type="ARBA" id="ARBA00022552"/>
    </source>
</evidence>
<dbReference type="AlphaFoldDB" id="A0A654LXZ1"/>
<dbReference type="SUPFAM" id="SSF144210">
    <property type="entry name" value="Nop10-like SnoRNP"/>
    <property type="match status" value="1"/>
</dbReference>
<dbReference type="Pfam" id="PF04135">
    <property type="entry name" value="Nop10p"/>
    <property type="match status" value="1"/>
</dbReference>
<dbReference type="InterPro" id="IPR023532">
    <property type="entry name" value="Nop10_arc-typ"/>
</dbReference>
<keyword evidence="6 7" id="KW-0687">Ribonucleoprotein</keyword>
<gene>
    <name evidence="7" type="primary">nop10</name>
    <name evidence="8" type="ORF">NMY3_01882</name>
</gene>
<dbReference type="HAMAP" id="MF_00803">
    <property type="entry name" value="Nop10"/>
    <property type="match status" value="1"/>
</dbReference>
<dbReference type="GO" id="GO:0006364">
    <property type="term" value="P:rRNA processing"/>
    <property type="evidence" value="ECO:0007669"/>
    <property type="project" value="UniProtKB-UniRule"/>
</dbReference>
<keyword evidence="4 7" id="KW-0690">Ribosome biogenesis</keyword>
<keyword evidence="9" id="KW-1185">Reference proteome</keyword>
<dbReference type="RefSeq" id="WP_196818421.1">
    <property type="nucleotide sequence ID" value="NZ_CP012850.1"/>
</dbReference>
<dbReference type="GO" id="GO:0030515">
    <property type="term" value="F:snoRNA binding"/>
    <property type="evidence" value="ECO:0007669"/>
    <property type="project" value="InterPro"/>
</dbReference>
<evidence type="ECO:0000256" key="4">
    <source>
        <dbReference type="ARBA" id="ARBA00022517"/>
    </source>
</evidence>
<evidence type="ECO:0000256" key="1">
    <source>
        <dbReference type="ARBA" id="ARBA00002325"/>
    </source>
</evidence>
<comment type="function">
    <text evidence="1 7">Involved in ribosome biogenesis; more specifically in 18S rRNA pseudouridylation and in cleavage of pre-rRNA.</text>
</comment>
<dbReference type="Proteomes" id="UP000058925">
    <property type="component" value="Chromosome"/>
</dbReference>
<protein>
    <recommendedName>
        <fullName evidence="3 7">Ribosome biogenesis protein Nop10</fullName>
    </recommendedName>
</protein>
<dbReference type="InterPro" id="IPR007264">
    <property type="entry name" value="H/ACA_rnp_Nop10"/>
</dbReference>
<evidence type="ECO:0000313" key="9">
    <source>
        <dbReference type="Proteomes" id="UP000058925"/>
    </source>
</evidence>
<dbReference type="GO" id="GO:0001522">
    <property type="term" value="P:pseudouridine synthesis"/>
    <property type="evidence" value="ECO:0007669"/>
    <property type="project" value="InterPro"/>
</dbReference>
<sequence length="57" mass="6847">MKHRIRICRLCKQYTLKDKCPICKAETNDPHPPKFSLDDKYIRYRIMDAYVDNSEKG</sequence>
<evidence type="ECO:0000256" key="6">
    <source>
        <dbReference type="ARBA" id="ARBA00023274"/>
    </source>
</evidence>
<dbReference type="KEGG" id="taa:NMY3_01882"/>
<name>A0A654LXZ1_9ARCH</name>
<accession>A0A654LXZ1</accession>
<reference evidence="9" key="1">
    <citation type="submission" date="2015-10" db="EMBL/GenBank/DDBJ databases">
        <title>Niche specialization of a soil ammonia-oxidizing archaeon, Candidatus Nitrosocosmicus oleophilus.</title>
        <authorList>
            <person name="Jung M.-Y."/>
            <person name="Rhee S.-K."/>
        </authorList>
    </citation>
    <scope>NUCLEOTIDE SEQUENCE [LARGE SCALE GENOMIC DNA]</scope>
    <source>
        <strain evidence="9">MY3</strain>
    </source>
</reference>